<keyword evidence="3 5" id="KW-1133">Transmembrane helix</keyword>
<dbReference type="Pfam" id="PF04479">
    <property type="entry name" value="RTA1"/>
    <property type="match status" value="1"/>
</dbReference>
<feature type="transmembrane region" description="Helical" evidence="5">
    <location>
        <begin position="173"/>
        <end position="193"/>
    </location>
</feature>
<feature type="transmembrane region" description="Helical" evidence="5">
    <location>
        <begin position="250"/>
        <end position="270"/>
    </location>
</feature>
<dbReference type="GO" id="GO:0005886">
    <property type="term" value="C:plasma membrane"/>
    <property type="evidence" value="ECO:0007669"/>
    <property type="project" value="TreeGrafter"/>
</dbReference>
<evidence type="ECO:0000256" key="3">
    <source>
        <dbReference type="ARBA" id="ARBA00022989"/>
    </source>
</evidence>
<sequence>MSDPRLNGYISYGPEANCTLSVCPIEASVYQYRPSLPANIIFLVIFFLLGLAHLIRGLRWRKEWSFTLFMILGCISEVLGYVGRLLLWQNPFSFTGFMMQICLITFAPVFYCAAIYVLLSRVVRHLDVGLSRFAPRWWYAIFIPADLVSLVLQAAGGAMSSTSSGSNSVGVDISVAGLSFQVVTLFVFSVACGDYAVRYNRKHGMRDLSKAFKIFAGFLAAAIILIFIRCAYRIEELRLGYRSDLITNEGLFIALEGVMIVLAAAALLVAHPGPAFAGQERVVEQGQVEKALESSRDEEQGVRRT</sequence>
<comment type="subcellular location">
    <subcellularLocation>
        <location evidence="1">Membrane</location>
        <topology evidence="1">Multi-pass membrane protein</topology>
    </subcellularLocation>
</comment>
<dbReference type="OrthoDB" id="4521223at2759"/>
<keyword evidence="2 5" id="KW-0812">Transmembrane</keyword>
<dbReference type="PANTHER" id="PTHR31465">
    <property type="entry name" value="PROTEIN RTA1-RELATED"/>
    <property type="match status" value="1"/>
</dbReference>
<evidence type="ECO:0000313" key="6">
    <source>
        <dbReference type="EMBL" id="KAG8627294.1"/>
    </source>
</evidence>
<organism evidence="6 7">
    <name type="scientific">Elsinoe batatas</name>
    <dbReference type="NCBI Taxonomy" id="2601811"/>
    <lineage>
        <taxon>Eukaryota</taxon>
        <taxon>Fungi</taxon>
        <taxon>Dikarya</taxon>
        <taxon>Ascomycota</taxon>
        <taxon>Pezizomycotina</taxon>
        <taxon>Dothideomycetes</taxon>
        <taxon>Dothideomycetidae</taxon>
        <taxon>Myriangiales</taxon>
        <taxon>Elsinoaceae</taxon>
        <taxon>Elsinoe</taxon>
    </lineage>
</organism>
<evidence type="ECO:0000313" key="7">
    <source>
        <dbReference type="Proteomes" id="UP000809789"/>
    </source>
</evidence>
<feature type="transmembrane region" description="Helical" evidence="5">
    <location>
        <begin position="36"/>
        <end position="55"/>
    </location>
</feature>
<gene>
    <name evidence="6" type="ORF">KVT40_004777</name>
</gene>
<reference evidence="6" key="1">
    <citation type="submission" date="2021-07" db="EMBL/GenBank/DDBJ databases">
        <title>Elsinoe batatas strain:CRI-CJ2 Genome sequencing and assembly.</title>
        <authorList>
            <person name="Huang L."/>
        </authorList>
    </citation>
    <scope>NUCLEOTIDE SEQUENCE</scope>
    <source>
        <strain evidence="6">CRI-CJ2</strain>
    </source>
</reference>
<accession>A0A8K0L2K6</accession>
<protein>
    <recommendedName>
        <fullName evidence="8">Sphingoid long-chain base transporter RSB1</fullName>
    </recommendedName>
</protein>
<dbReference type="EMBL" id="JAESVG020000005">
    <property type="protein sequence ID" value="KAG8627294.1"/>
    <property type="molecule type" value="Genomic_DNA"/>
</dbReference>
<evidence type="ECO:0000256" key="5">
    <source>
        <dbReference type="SAM" id="Phobius"/>
    </source>
</evidence>
<dbReference type="InterPro" id="IPR007568">
    <property type="entry name" value="RTA1"/>
</dbReference>
<dbReference type="GO" id="GO:0000324">
    <property type="term" value="C:fungal-type vacuole"/>
    <property type="evidence" value="ECO:0007669"/>
    <property type="project" value="TreeGrafter"/>
</dbReference>
<evidence type="ECO:0000256" key="2">
    <source>
        <dbReference type="ARBA" id="ARBA00022692"/>
    </source>
</evidence>
<evidence type="ECO:0008006" key="8">
    <source>
        <dbReference type="Google" id="ProtNLM"/>
    </source>
</evidence>
<feature type="transmembrane region" description="Helical" evidence="5">
    <location>
        <begin position="67"/>
        <end position="88"/>
    </location>
</feature>
<proteinExistence type="predicted"/>
<dbReference type="Proteomes" id="UP000809789">
    <property type="component" value="Unassembled WGS sequence"/>
</dbReference>
<name>A0A8K0L2K6_9PEZI</name>
<feature type="transmembrane region" description="Helical" evidence="5">
    <location>
        <begin position="94"/>
        <end position="119"/>
    </location>
</feature>
<comment type="caution">
    <text evidence="6">The sequence shown here is derived from an EMBL/GenBank/DDBJ whole genome shotgun (WGS) entry which is preliminary data.</text>
</comment>
<feature type="transmembrane region" description="Helical" evidence="5">
    <location>
        <begin position="214"/>
        <end position="234"/>
    </location>
</feature>
<evidence type="ECO:0000256" key="1">
    <source>
        <dbReference type="ARBA" id="ARBA00004141"/>
    </source>
</evidence>
<keyword evidence="7" id="KW-1185">Reference proteome</keyword>
<evidence type="ECO:0000256" key="4">
    <source>
        <dbReference type="ARBA" id="ARBA00023136"/>
    </source>
</evidence>
<feature type="transmembrane region" description="Helical" evidence="5">
    <location>
        <begin position="139"/>
        <end position="161"/>
    </location>
</feature>
<dbReference type="AlphaFoldDB" id="A0A8K0L2K6"/>
<keyword evidence="4 5" id="KW-0472">Membrane</keyword>
<dbReference type="PANTHER" id="PTHR31465:SF7">
    <property type="entry name" value="SPHINGOID LONG-CHAIN BASE TRANSPORTER RSB1"/>
    <property type="match status" value="1"/>
</dbReference>